<organism evidence="1">
    <name type="scientific">Anguilla anguilla</name>
    <name type="common">European freshwater eel</name>
    <name type="synonym">Muraena anguilla</name>
    <dbReference type="NCBI Taxonomy" id="7936"/>
    <lineage>
        <taxon>Eukaryota</taxon>
        <taxon>Metazoa</taxon>
        <taxon>Chordata</taxon>
        <taxon>Craniata</taxon>
        <taxon>Vertebrata</taxon>
        <taxon>Euteleostomi</taxon>
        <taxon>Actinopterygii</taxon>
        <taxon>Neopterygii</taxon>
        <taxon>Teleostei</taxon>
        <taxon>Anguilliformes</taxon>
        <taxon>Anguillidae</taxon>
        <taxon>Anguilla</taxon>
    </lineage>
</organism>
<dbReference type="EMBL" id="GBXM01092388">
    <property type="protein sequence ID" value="JAH16189.1"/>
    <property type="molecule type" value="Transcribed_RNA"/>
</dbReference>
<evidence type="ECO:0000313" key="1">
    <source>
        <dbReference type="EMBL" id="JAH16189.1"/>
    </source>
</evidence>
<reference evidence="1" key="2">
    <citation type="journal article" date="2015" name="Fish Shellfish Immunol.">
        <title>Early steps in the European eel (Anguilla anguilla)-Vibrio vulnificus interaction in the gills: Role of the RtxA13 toxin.</title>
        <authorList>
            <person name="Callol A."/>
            <person name="Pajuelo D."/>
            <person name="Ebbesson L."/>
            <person name="Teles M."/>
            <person name="MacKenzie S."/>
            <person name="Amaro C."/>
        </authorList>
    </citation>
    <scope>NUCLEOTIDE SEQUENCE</scope>
</reference>
<sequence length="33" mass="3742">MKRRTDVGKTCVAVCSNAFLVHVVWLKLCYAQT</sequence>
<protein>
    <submittedName>
        <fullName evidence="1">Uncharacterized protein</fullName>
    </submittedName>
</protein>
<name>A0A0E9QHB6_ANGAN</name>
<dbReference type="AlphaFoldDB" id="A0A0E9QHB6"/>
<reference evidence="1" key="1">
    <citation type="submission" date="2014-11" db="EMBL/GenBank/DDBJ databases">
        <authorList>
            <person name="Amaro Gonzalez C."/>
        </authorList>
    </citation>
    <scope>NUCLEOTIDE SEQUENCE</scope>
</reference>
<proteinExistence type="predicted"/>
<accession>A0A0E9QHB6</accession>